<evidence type="ECO:0000256" key="5">
    <source>
        <dbReference type="ARBA" id="ARBA00023015"/>
    </source>
</evidence>
<comment type="caution">
    <text evidence="11">The sequence shown here is derived from an EMBL/GenBank/DDBJ whole genome shotgun (WGS) entry which is preliminary data.</text>
</comment>
<dbReference type="SMART" id="SM00448">
    <property type="entry name" value="REC"/>
    <property type="match status" value="1"/>
</dbReference>
<keyword evidence="5" id="KW-0805">Transcription regulation</keyword>
<gene>
    <name evidence="11" type="ORF">JYA64_14730</name>
</gene>
<evidence type="ECO:0000313" key="11">
    <source>
        <dbReference type="EMBL" id="MBN3546560.1"/>
    </source>
</evidence>
<dbReference type="Proteomes" id="UP001319060">
    <property type="component" value="Unassembled WGS sequence"/>
</dbReference>
<dbReference type="InterPro" id="IPR051552">
    <property type="entry name" value="HptR"/>
</dbReference>
<protein>
    <submittedName>
        <fullName evidence="11">Response regulator transcription factor</fullName>
    </submittedName>
</protein>
<evidence type="ECO:0000256" key="4">
    <source>
        <dbReference type="ARBA" id="ARBA00023012"/>
    </source>
</evidence>
<evidence type="ECO:0000256" key="7">
    <source>
        <dbReference type="ARBA" id="ARBA00023163"/>
    </source>
</evidence>
<dbReference type="CDD" id="cd17536">
    <property type="entry name" value="REC_YesN-like"/>
    <property type="match status" value="1"/>
</dbReference>
<dbReference type="PANTHER" id="PTHR42713">
    <property type="entry name" value="HISTIDINE KINASE-RELATED"/>
    <property type="match status" value="1"/>
</dbReference>
<dbReference type="PROSITE" id="PS50110">
    <property type="entry name" value="RESPONSE_REGULATORY"/>
    <property type="match status" value="1"/>
</dbReference>
<sequence>MYKVFIVDDEPIIVEGLKYLFDWEGNGLEVIGEANDGESALEQLRDNPCDLLITDIMMPNMTGLQLIEEVKAVHPHTKCVVLTGYQEFDYVKKGIELGIENYLLKPVDEEELGSTIRNAVEKLNRQEQALEENHILRDNVIWRWLNEEIEEDELKHRLEMYQIPFSKQAFYLSSLKIDSTEEHTIQKQTILKKKLEEATEALFVMEPGGEIIVLWMNKDFAVVEKDIDTLIMIMKQERWIRHFWITKSDATSFMDTISDHFKQIKHLADFRVVLPEDTHIITEEQAGKFSVSQDTSLNGQELVQIILKSDAEGVKRWLQTFFQQYGSLEDPQHVILLRGAVIDTISIVKNSISVQSNYVETAQIMQNILQSTSLIELERILFAYCENIIQSLHERNNHISPIIKSLVDYIKNNLHEELSLKSLSHQFHINTVYLGQLFQKEMKVVFSDYVNELRIHKAKELLQSTHLRAGEIGKQVGYSDSTYFYKQFKKKIGLTPTEFRALSQGINA</sequence>
<evidence type="ECO:0000259" key="9">
    <source>
        <dbReference type="PROSITE" id="PS01124"/>
    </source>
</evidence>
<proteinExistence type="predicted"/>
<name>A0ABS2ZIM6_9BACL</name>
<keyword evidence="12" id="KW-1185">Reference proteome</keyword>
<accession>A0ABS2ZIM6</accession>
<comment type="subcellular location">
    <subcellularLocation>
        <location evidence="1">Cytoplasm</location>
    </subcellularLocation>
</comment>
<evidence type="ECO:0000256" key="2">
    <source>
        <dbReference type="ARBA" id="ARBA00022490"/>
    </source>
</evidence>
<dbReference type="InterPro" id="IPR011006">
    <property type="entry name" value="CheY-like_superfamily"/>
</dbReference>
<dbReference type="PANTHER" id="PTHR42713:SF3">
    <property type="entry name" value="TRANSCRIPTIONAL REGULATORY PROTEIN HPTR"/>
    <property type="match status" value="1"/>
</dbReference>
<feature type="domain" description="HTH araC/xylS-type" evidence="9">
    <location>
        <begin position="404"/>
        <end position="502"/>
    </location>
</feature>
<evidence type="ECO:0000259" key="10">
    <source>
        <dbReference type="PROSITE" id="PS50110"/>
    </source>
</evidence>
<keyword evidence="2" id="KW-0963">Cytoplasm</keyword>
<organism evidence="11 12">
    <name type="scientific">Fictibacillus barbaricus</name>
    <dbReference type="NCBI Taxonomy" id="182136"/>
    <lineage>
        <taxon>Bacteria</taxon>
        <taxon>Bacillati</taxon>
        <taxon>Bacillota</taxon>
        <taxon>Bacilli</taxon>
        <taxon>Bacillales</taxon>
        <taxon>Fictibacillaceae</taxon>
        <taxon>Fictibacillus</taxon>
    </lineage>
</organism>
<dbReference type="PRINTS" id="PR00032">
    <property type="entry name" value="HTHARAC"/>
</dbReference>
<feature type="domain" description="Response regulatory" evidence="10">
    <location>
        <begin position="3"/>
        <end position="120"/>
    </location>
</feature>
<dbReference type="InterPro" id="IPR001789">
    <property type="entry name" value="Sig_transdc_resp-reg_receiver"/>
</dbReference>
<evidence type="ECO:0000256" key="6">
    <source>
        <dbReference type="ARBA" id="ARBA00023125"/>
    </source>
</evidence>
<keyword evidence="3 8" id="KW-0597">Phosphoprotein</keyword>
<dbReference type="Pfam" id="PF00072">
    <property type="entry name" value="Response_reg"/>
    <property type="match status" value="1"/>
</dbReference>
<dbReference type="Gene3D" id="3.40.50.2300">
    <property type="match status" value="1"/>
</dbReference>
<feature type="modified residue" description="4-aspartylphosphate" evidence="8">
    <location>
        <position position="55"/>
    </location>
</feature>
<evidence type="ECO:0000256" key="1">
    <source>
        <dbReference type="ARBA" id="ARBA00004496"/>
    </source>
</evidence>
<evidence type="ECO:0000313" key="12">
    <source>
        <dbReference type="Proteomes" id="UP001319060"/>
    </source>
</evidence>
<reference evidence="11 12" key="1">
    <citation type="submission" date="2021-01" db="EMBL/GenBank/DDBJ databases">
        <title>Genome Sequencing of Type Strains.</title>
        <authorList>
            <person name="Lemaire J.F."/>
            <person name="Inderbitzin P."/>
            <person name="Collins S.B."/>
            <person name="Wespe N."/>
            <person name="Knight-Connoni V."/>
        </authorList>
    </citation>
    <scope>NUCLEOTIDE SEQUENCE [LARGE SCALE GENOMIC DNA]</scope>
    <source>
        <strain evidence="11 12">DSM 14730</strain>
    </source>
</reference>
<dbReference type="InterPro" id="IPR020449">
    <property type="entry name" value="Tscrpt_reg_AraC-type_HTH"/>
</dbReference>
<dbReference type="Pfam" id="PF12833">
    <property type="entry name" value="HTH_18"/>
    <property type="match status" value="1"/>
</dbReference>
<dbReference type="Gene3D" id="1.10.10.60">
    <property type="entry name" value="Homeodomain-like"/>
    <property type="match status" value="2"/>
</dbReference>
<keyword evidence="4" id="KW-0902">Two-component regulatory system</keyword>
<dbReference type="PROSITE" id="PS01124">
    <property type="entry name" value="HTH_ARAC_FAMILY_2"/>
    <property type="match status" value="1"/>
</dbReference>
<dbReference type="SUPFAM" id="SSF46689">
    <property type="entry name" value="Homeodomain-like"/>
    <property type="match status" value="1"/>
</dbReference>
<dbReference type="InterPro" id="IPR018060">
    <property type="entry name" value="HTH_AraC"/>
</dbReference>
<dbReference type="InterPro" id="IPR009057">
    <property type="entry name" value="Homeodomain-like_sf"/>
</dbReference>
<keyword evidence="7" id="KW-0804">Transcription</keyword>
<evidence type="ECO:0000256" key="8">
    <source>
        <dbReference type="PROSITE-ProRule" id="PRU00169"/>
    </source>
</evidence>
<dbReference type="SMART" id="SM00342">
    <property type="entry name" value="HTH_ARAC"/>
    <property type="match status" value="1"/>
</dbReference>
<keyword evidence="6" id="KW-0238">DNA-binding</keyword>
<dbReference type="SUPFAM" id="SSF52172">
    <property type="entry name" value="CheY-like"/>
    <property type="match status" value="1"/>
</dbReference>
<dbReference type="RefSeq" id="WP_188400871.1">
    <property type="nucleotide sequence ID" value="NZ_BMCE01000001.1"/>
</dbReference>
<evidence type="ECO:0000256" key="3">
    <source>
        <dbReference type="ARBA" id="ARBA00022553"/>
    </source>
</evidence>
<dbReference type="EMBL" id="JAFHKS010000044">
    <property type="protein sequence ID" value="MBN3546560.1"/>
    <property type="molecule type" value="Genomic_DNA"/>
</dbReference>